<keyword evidence="1" id="KW-1133">Transmembrane helix</keyword>
<evidence type="ECO:0000313" key="3">
    <source>
        <dbReference type="Proteomes" id="UP000273828"/>
    </source>
</evidence>
<gene>
    <name evidence="2" type="ORF">EA462_03765</name>
</gene>
<reference evidence="2 3" key="1">
    <citation type="submission" date="2018-10" db="EMBL/GenBank/DDBJ databases">
        <title>Natrarchaeobius chitinivorans gen. nov., sp. nov., and Natrarchaeobius haloalkaliphilus sp. nov., alkaliphilic, chitin-utilizing haloarchaea from hypersaline alkaline lakes.</title>
        <authorList>
            <person name="Sorokin D.Y."/>
            <person name="Elcheninov A.G."/>
            <person name="Kostrikina N.A."/>
            <person name="Bale N.J."/>
            <person name="Sinninghe Damste J.S."/>
            <person name="Khijniak T.V."/>
            <person name="Kublanov I.V."/>
            <person name="Toshchakov S.V."/>
        </authorList>
    </citation>
    <scope>NUCLEOTIDE SEQUENCE [LARGE SCALE GENOMIC DNA]</scope>
    <source>
        <strain evidence="2 3">AArcht-Sl</strain>
    </source>
</reference>
<dbReference type="AlphaFoldDB" id="A0A3N6LNZ2"/>
<proteinExistence type="predicted"/>
<evidence type="ECO:0000256" key="1">
    <source>
        <dbReference type="SAM" id="Phobius"/>
    </source>
</evidence>
<keyword evidence="3" id="KW-1185">Reference proteome</keyword>
<dbReference type="RefSeq" id="WP_124177238.1">
    <property type="nucleotide sequence ID" value="NZ_REFY01000002.1"/>
</dbReference>
<accession>A0A3N6LNZ2</accession>
<feature type="transmembrane region" description="Helical" evidence="1">
    <location>
        <begin position="32"/>
        <end position="53"/>
    </location>
</feature>
<evidence type="ECO:0000313" key="2">
    <source>
        <dbReference type="EMBL" id="RQG91123.1"/>
    </source>
</evidence>
<feature type="transmembrane region" description="Helical" evidence="1">
    <location>
        <begin position="65"/>
        <end position="82"/>
    </location>
</feature>
<sequence>MTEQVDVQELVIGVGTVLAFVLYGYGTFLRETILGVAATDLAVGAFAGTFLVVAVLHGAYGRRDFAVAHAAAGAGLVFVAAASSGPEVLVGILLLVAGGSYVAVATMRARRDRRAVQG</sequence>
<dbReference type="Proteomes" id="UP000273828">
    <property type="component" value="Unassembled WGS sequence"/>
</dbReference>
<dbReference type="OrthoDB" id="205602at2157"/>
<comment type="caution">
    <text evidence="2">The sequence shown here is derived from an EMBL/GenBank/DDBJ whole genome shotgun (WGS) entry which is preliminary data.</text>
</comment>
<protein>
    <submittedName>
        <fullName evidence="2">Uncharacterized protein</fullName>
    </submittedName>
</protein>
<dbReference type="EMBL" id="REFY01000002">
    <property type="protein sequence ID" value="RQG91123.1"/>
    <property type="molecule type" value="Genomic_DNA"/>
</dbReference>
<keyword evidence="1" id="KW-0472">Membrane</keyword>
<feature type="transmembrane region" description="Helical" evidence="1">
    <location>
        <begin position="7"/>
        <end position="26"/>
    </location>
</feature>
<name>A0A3N6LNZ2_9EURY</name>
<keyword evidence="1" id="KW-0812">Transmembrane</keyword>
<organism evidence="2 3">
    <name type="scientific">Natrarchaeobius halalkaliphilus</name>
    <dbReference type="NCBI Taxonomy" id="1679091"/>
    <lineage>
        <taxon>Archaea</taxon>
        <taxon>Methanobacteriati</taxon>
        <taxon>Methanobacteriota</taxon>
        <taxon>Stenosarchaea group</taxon>
        <taxon>Halobacteria</taxon>
        <taxon>Halobacteriales</taxon>
        <taxon>Natrialbaceae</taxon>
        <taxon>Natrarchaeobius</taxon>
    </lineage>
</organism>
<feature type="transmembrane region" description="Helical" evidence="1">
    <location>
        <begin position="88"/>
        <end position="107"/>
    </location>
</feature>